<organism evidence="1">
    <name type="scientific">Oryza punctata</name>
    <name type="common">Red rice</name>
    <dbReference type="NCBI Taxonomy" id="4537"/>
    <lineage>
        <taxon>Eukaryota</taxon>
        <taxon>Viridiplantae</taxon>
        <taxon>Streptophyta</taxon>
        <taxon>Embryophyta</taxon>
        <taxon>Tracheophyta</taxon>
        <taxon>Spermatophyta</taxon>
        <taxon>Magnoliopsida</taxon>
        <taxon>Liliopsida</taxon>
        <taxon>Poales</taxon>
        <taxon>Poaceae</taxon>
        <taxon>BOP clade</taxon>
        <taxon>Oryzoideae</taxon>
        <taxon>Oryzeae</taxon>
        <taxon>Oryzinae</taxon>
        <taxon>Oryza</taxon>
    </lineage>
</organism>
<sequence>MDALKNGFHNSADHADATAMYEAGLLLLDKMQKIVDHSEPKSEALKSIFDNVAEIEEIRWAVRRAWCEELVKALEPTLKLLFPSRSDGKDSVQLVTELVPEGPAAICRLSESVANISACHALAVVKLHYPRIDLAAIEEGYAADCFEEDVEWLLGEVAPPAAALIKDLDL</sequence>
<accession>A0A0E0KEZ9</accession>
<keyword evidence="2" id="KW-1185">Reference proteome</keyword>
<protein>
    <submittedName>
        <fullName evidence="1">Uncharacterized protein</fullName>
    </submittedName>
</protein>
<dbReference type="Gramene" id="OPUNC03G20070.1">
    <property type="protein sequence ID" value="OPUNC03G20070.1"/>
    <property type="gene ID" value="OPUNC03G20070"/>
</dbReference>
<dbReference type="Proteomes" id="UP000026962">
    <property type="component" value="Chromosome 3"/>
</dbReference>
<proteinExistence type="predicted"/>
<dbReference type="HOGENOM" id="CLU_1573186_0_0_1"/>
<reference evidence="1" key="2">
    <citation type="submission" date="2018-05" db="EMBL/GenBank/DDBJ databases">
        <title>OpunRS2 (Oryza punctata Reference Sequence Version 2).</title>
        <authorList>
            <person name="Zhang J."/>
            <person name="Kudrna D."/>
            <person name="Lee S."/>
            <person name="Talag J."/>
            <person name="Welchert J."/>
            <person name="Wing R.A."/>
        </authorList>
    </citation>
    <scope>NUCLEOTIDE SEQUENCE [LARGE SCALE GENOMIC DNA]</scope>
</reference>
<name>A0A0E0KEZ9_ORYPU</name>
<dbReference type="EnsemblPlants" id="OPUNC03G20070.1">
    <property type="protein sequence ID" value="OPUNC03G20070.1"/>
    <property type="gene ID" value="OPUNC03G20070"/>
</dbReference>
<reference evidence="1" key="1">
    <citation type="submission" date="2015-04" db="UniProtKB">
        <authorList>
            <consortium name="EnsemblPlants"/>
        </authorList>
    </citation>
    <scope>IDENTIFICATION</scope>
</reference>
<evidence type="ECO:0000313" key="2">
    <source>
        <dbReference type="Proteomes" id="UP000026962"/>
    </source>
</evidence>
<evidence type="ECO:0000313" key="1">
    <source>
        <dbReference type="EnsemblPlants" id="OPUNC03G20070.1"/>
    </source>
</evidence>
<dbReference type="AlphaFoldDB" id="A0A0E0KEZ9"/>